<dbReference type="EMBL" id="CAJVPQ010007714">
    <property type="protein sequence ID" value="CAG8699701.1"/>
    <property type="molecule type" value="Genomic_DNA"/>
</dbReference>
<gene>
    <name evidence="1" type="ORF">FCALED_LOCUS13413</name>
</gene>
<dbReference type="Proteomes" id="UP000789570">
    <property type="component" value="Unassembled WGS sequence"/>
</dbReference>
<organism evidence="1 2">
    <name type="scientific">Funneliformis caledonium</name>
    <dbReference type="NCBI Taxonomy" id="1117310"/>
    <lineage>
        <taxon>Eukaryota</taxon>
        <taxon>Fungi</taxon>
        <taxon>Fungi incertae sedis</taxon>
        <taxon>Mucoromycota</taxon>
        <taxon>Glomeromycotina</taxon>
        <taxon>Glomeromycetes</taxon>
        <taxon>Glomerales</taxon>
        <taxon>Glomeraceae</taxon>
        <taxon>Funneliformis</taxon>
    </lineage>
</organism>
<evidence type="ECO:0000313" key="2">
    <source>
        <dbReference type="Proteomes" id="UP000789570"/>
    </source>
</evidence>
<comment type="caution">
    <text evidence="1">The sequence shown here is derived from an EMBL/GenBank/DDBJ whole genome shotgun (WGS) entry which is preliminary data.</text>
</comment>
<sequence>INADLADLIRILTDNEESKMNEVIEELLKEDEQDEFQLD</sequence>
<name>A0A9N9HPT1_9GLOM</name>
<proteinExistence type="predicted"/>
<accession>A0A9N9HPT1</accession>
<dbReference type="AlphaFoldDB" id="A0A9N9HPT1"/>
<feature type="non-terminal residue" evidence="1">
    <location>
        <position position="1"/>
    </location>
</feature>
<evidence type="ECO:0000313" key="1">
    <source>
        <dbReference type="EMBL" id="CAG8699701.1"/>
    </source>
</evidence>
<keyword evidence="2" id="KW-1185">Reference proteome</keyword>
<protein>
    <submittedName>
        <fullName evidence="1">13487_t:CDS:1</fullName>
    </submittedName>
</protein>
<reference evidence="1" key="1">
    <citation type="submission" date="2021-06" db="EMBL/GenBank/DDBJ databases">
        <authorList>
            <person name="Kallberg Y."/>
            <person name="Tangrot J."/>
            <person name="Rosling A."/>
        </authorList>
    </citation>
    <scope>NUCLEOTIDE SEQUENCE</scope>
    <source>
        <strain evidence="1">UK204</strain>
    </source>
</reference>